<comment type="caution">
    <text evidence="2">The sequence shown here is derived from an EMBL/GenBank/DDBJ whole genome shotgun (WGS) entry which is preliminary data.</text>
</comment>
<proteinExistence type="predicted"/>
<name>A0A9P6FMC4_9FUNG</name>
<gene>
    <name evidence="2" type="ORF">BGW38_007572</name>
</gene>
<evidence type="ECO:0000313" key="3">
    <source>
        <dbReference type="Proteomes" id="UP000780801"/>
    </source>
</evidence>
<organism evidence="2 3">
    <name type="scientific">Lunasporangiospora selenospora</name>
    <dbReference type="NCBI Taxonomy" id="979761"/>
    <lineage>
        <taxon>Eukaryota</taxon>
        <taxon>Fungi</taxon>
        <taxon>Fungi incertae sedis</taxon>
        <taxon>Mucoromycota</taxon>
        <taxon>Mortierellomycotina</taxon>
        <taxon>Mortierellomycetes</taxon>
        <taxon>Mortierellales</taxon>
        <taxon>Mortierellaceae</taxon>
        <taxon>Lunasporangiospora</taxon>
    </lineage>
</organism>
<keyword evidence="1" id="KW-0175">Coiled coil</keyword>
<feature type="non-terminal residue" evidence="2">
    <location>
        <position position="1"/>
    </location>
</feature>
<sequence>INQICDKHGLEFADRSVFVDRHCVRLLGKVMEYSQGHTGYRRKSVYEARRKQKAKGAGKYDWGLELDRTQLSKDQARSLRSEVLEQLGEIEAQLRKLKDELAVKEQNQALSNQKDRENRLYRKTIGEQVNYQQLCESRKDVRRLPNGQVVFAGTDYGIVTMSETVPQTLTEIKVHLNRFCATQ</sequence>
<dbReference type="EMBL" id="JAABOA010005001">
    <property type="protein sequence ID" value="KAF9577310.1"/>
    <property type="molecule type" value="Genomic_DNA"/>
</dbReference>
<accession>A0A9P6FMC4</accession>
<feature type="coiled-coil region" evidence="1">
    <location>
        <begin position="80"/>
        <end position="114"/>
    </location>
</feature>
<dbReference type="Proteomes" id="UP000780801">
    <property type="component" value="Unassembled WGS sequence"/>
</dbReference>
<evidence type="ECO:0000256" key="1">
    <source>
        <dbReference type="SAM" id="Coils"/>
    </source>
</evidence>
<dbReference type="OrthoDB" id="2449179at2759"/>
<evidence type="ECO:0000313" key="2">
    <source>
        <dbReference type="EMBL" id="KAF9577310.1"/>
    </source>
</evidence>
<keyword evidence="3" id="KW-1185">Reference proteome</keyword>
<protein>
    <submittedName>
        <fullName evidence="2">Uncharacterized protein</fullName>
    </submittedName>
</protein>
<reference evidence="2" key="1">
    <citation type="journal article" date="2020" name="Fungal Divers.">
        <title>Resolving the Mortierellaceae phylogeny through synthesis of multi-gene phylogenetics and phylogenomics.</title>
        <authorList>
            <person name="Vandepol N."/>
            <person name="Liber J."/>
            <person name="Desiro A."/>
            <person name="Na H."/>
            <person name="Kennedy M."/>
            <person name="Barry K."/>
            <person name="Grigoriev I.V."/>
            <person name="Miller A.N."/>
            <person name="O'Donnell K."/>
            <person name="Stajich J.E."/>
            <person name="Bonito G."/>
        </authorList>
    </citation>
    <scope>NUCLEOTIDE SEQUENCE</scope>
    <source>
        <strain evidence="2">KOD1015</strain>
    </source>
</reference>
<feature type="non-terminal residue" evidence="2">
    <location>
        <position position="183"/>
    </location>
</feature>
<dbReference type="AlphaFoldDB" id="A0A9P6FMC4"/>